<dbReference type="GO" id="GO:0016618">
    <property type="term" value="F:hydroxypyruvate reductase [NAD(P)H] activity"/>
    <property type="evidence" value="ECO:0007669"/>
    <property type="project" value="TreeGrafter"/>
</dbReference>
<evidence type="ECO:0000256" key="2">
    <source>
        <dbReference type="ARBA" id="ARBA00023027"/>
    </source>
</evidence>
<comment type="caution">
    <text evidence="4">The sequence shown here is derived from an EMBL/GenBank/DDBJ whole genome shotgun (WGS) entry which is preliminary data.</text>
</comment>
<dbReference type="STRING" id="313628.LNTAR_19597"/>
<dbReference type="AlphaFoldDB" id="A6DQY5"/>
<dbReference type="GO" id="GO:0051287">
    <property type="term" value="F:NAD binding"/>
    <property type="evidence" value="ECO:0007669"/>
    <property type="project" value="InterPro"/>
</dbReference>
<sequence>MYESLLIGTPVQINRIFTPDRRETISKLSDLYPEVIKTEDLAKHSRELSEVKYVFSTWGPPLFTDEQLAQLPNLEAVFYAAGSVKDFCDQLFKHQIKIFSAPKANAVPVAQFALGQILLCLKNYFQDNELIHKTKSHKDAYLYKAPGIFNESVGIIGAGEIGRVLINLLKNFDVNILVVDPCLDKQSAQELGVEICTLEEVFKRAYVVSNHLPNIPATQKMITAKHFSSMRNGATFINTGRGAQVCEDGLVEALSKRTDLYALLDVTCEEPPNENSPLYQYDNIKLTGHIAGSLGNEVVRMADFVIADFKRYLKNEKTLYQVDPKTIGEKA</sequence>
<keyword evidence="5" id="KW-1185">Reference proteome</keyword>
<dbReference type="PANTHER" id="PTHR10996:SF178">
    <property type="entry name" value="2-HYDROXYACID DEHYDROGENASE YGL185C-RELATED"/>
    <property type="match status" value="1"/>
</dbReference>
<proteinExistence type="predicted"/>
<evidence type="ECO:0000313" key="5">
    <source>
        <dbReference type="Proteomes" id="UP000004947"/>
    </source>
</evidence>
<evidence type="ECO:0000259" key="3">
    <source>
        <dbReference type="Pfam" id="PF02826"/>
    </source>
</evidence>
<reference evidence="4 5" key="1">
    <citation type="journal article" date="2010" name="J. Bacteriol.">
        <title>Genome sequence of Lentisphaera araneosa HTCC2155T, the type species of the order Lentisphaerales in the phylum Lentisphaerae.</title>
        <authorList>
            <person name="Thrash J.C."/>
            <person name="Cho J.C."/>
            <person name="Vergin K.L."/>
            <person name="Morris R.M."/>
            <person name="Giovannoni S.J."/>
        </authorList>
    </citation>
    <scope>NUCLEOTIDE SEQUENCE [LARGE SCALE GENOMIC DNA]</scope>
    <source>
        <strain evidence="4 5">HTCC2155</strain>
    </source>
</reference>
<dbReference type="EMBL" id="ABCK01000021">
    <property type="protein sequence ID" value="EDM26035.1"/>
    <property type="molecule type" value="Genomic_DNA"/>
</dbReference>
<gene>
    <name evidence="4" type="ORF">LNTAR_19597</name>
</gene>
<protein>
    <submittedName>
        <fullName evidence="4">Probable D-2-hydroxyacid dehydrogenase protein</fullName>
    </submittedName>
</protein>
<dbReference type="Gene3D" id="3.40.50.720">
    <property type="entry name" value="NAD(P)-binding Rossmann-like Domain"/>
    <property type="match status" value="2"/>
</dbReference>
<dbReference type="RefSeq" id="WP_007280258.1">
    <property type="nucleotide sequence ID" value="NZ_ABCK01000021.1"/>
</dbReference>
<dbReference type="Proteomes" id="UP000004947">
    <property type="component" value="Unassembled WGS sequence"/>
</dbReference>
<dbReference type="InterPro" id="IPR050223">
    <property type="entry name" value="D-isomer_2-hydroxyacid_DH"/>
</dbReference>
<evidence type="ECO:0000313" key="4">
    <source>
        <dbReference type="EMBL" id="EDM26035.1"/>
    </source>
</evidence>
<dbReference type="Pfam" id="PF02826">
    <property type="entry name" value="2-Hacid_dh_C"/>
    <property type="match status" value="1"/>
</dbReference>
<organism evidence="4 5">
    <name type="scientific">Lentisphaera araneosa HTCC2155</name>
    <dbReference type="NCBI Taxonomy" id="313628"/>
    <lineage>
        <taxon>Bacteria</taxon>
        <taxon>Pseudomonadati</taxon>
        <taxon>Lentisphaerota</taxon>
        <taxon>Lentisphaeria</taxon>
        <taxon>Lentisphaerales</taxon>
        <taxon>Lentisphaeraceae</taxon>
        <taxon>Lentisphaera</taxon>
    </lineage>
</organism>
<dbReference type="InterPro" id="IPR006140">
    <property type="entry name" value="D-isomer_DH_NAD-bd"/>
</dbReference>
<dbReference type="CDD" id="cd12167">
    <property type="entry name" value="2-Hacid_dh_8"/>
    <property type="match status" value="1"/>
</dbReference>
<dbReference type="eggNOG" id="COG0111">
    <property type="taxonomic scope" value="Bacteria"/>
</dbReference>
<dbReference type="GO" id="GO:0005829">
    <property type="term" value="C:cytosol"/>
    <property type="evidence" value="ECO:0007669"/>
    <property type="project" value="TreeGrafter"/>
</dbReference>
<dbReference type="SUPFAM" id="SSF52283">
    <property type="entry name" value="Formate/glycerate dehydrogenase catalytic domain-like"/>
    <property type="match status" value="1"/>
</dbReference>
<dbReference type="SUPFAM" id="SSF51735">
    <property type="entry name" value="NAD(P)-binding Rossmann-fold domains"/>
    <property type="match status" value="1"/>
</dbReference>
<evidence type="ECO:0000256" key="1">
    <source>
        <dbReference type="ARBA" id="ARBA00023002"/>
    </source>
</evidence>
<keyword evidence="1" id="KW-0560">Oxidoreductase</keyword>
<name>A6DQY5_9BACT</name>
<dbReference type="OrthoDB" id="9805416at2"/>
<accession>A6DQY5</accession>
<dbReference type="PANTHER" id="PTHR10996">
    <property type="entry name" value="2-HYDROXYACID DEHYDROGENASE-RELATED"/>
    <property type="match status" value="1"/>
</dbReference>
<keyword evidence="2" id="KW-0520">NAD</keyword>
<feature type="domain" description="D-isomer specific 2-hydroxyacid dehydrogenase NAD-binding" evidence="3">
    <location>
        <begin position="115"/>
        <end position="291"/>
    </location>
</feature>
<dbReference type="GO" id="GO:0030267">
    <property type="term" value="F:glyoxylate reductase (NADPH) activity"/>
    <property type="evidence" value="ECO:0007669"/>
    <property type="project" value="TreeGrafter"/>
</dbReference>
<dbReference type="InterPro" id="IPR036291">
    <property type="entry name" value="NAD(P)-bd_dom_sf"/>
</dbReference>